<dbReference type="EMBL" id="CM039429">
    <property type="protein sequence ID" value="KAI4346974.1"/>
    <property type="molecule type" value="Genomic_DNA"/>
</dbReference>
<reference evidence="1 2" key="1">
    <citation type="journal article" date="2022" name="DNA Res.">
        <title>Chromosomal-level genome assembly of the orchid tree Bauhinia variegata (Leguminosae; Cercidoideae) supports the allotetraploid origin hypothesis of Bauhinia.</title>
        <authorList>
            <person name="Zhong Y."/>
            <person name="Chen Y."/>
            <person name="Zheng D."/>
            <person name="Pang J."/>
            <person name="Liu Y."/>
            <person name="Luo S."/>
            <person name="Meng S."/>
            <person name="Qian L."/>
            <person name="Wei D."/>
            <person name="Dai S."/>
            <person name="Zhou R."/>
        </authorList>
    </citation>
    <scope>NUCLEOTIDE SEQUENCE [LARGE SCALE GENOMIC DNA]</scope>
    <source>
        <strain evidence="1">BV-YZ2020</strain>
    </source>
</reference>
<gene>
    <name evidence="1" type="ORF">L6164_007831</name>
</gene>
<comment type="caution">
    <text evidence="1">The sequence shown here is derived from an EMBL/GenBank/DDBJ whole genome shotgun (WGS) entry which is preliminary data.</text>
</comment>
<accession>A0ACB9PG91</accession>
<evidence type="ECO:0000313" key="2">
    <source>
        <dbReference type="Proteomes" id="UP000828941"/>
    </source>
</evidence>
<proteinExistence type="predicted"/>
<keyword evidence="2" id="KW-1185">Reference proteome</keyword>
<organism evidence="1 2">
    <name type="scientific">Bauhinia variegata</name>
    <name type="common">Purple orchid tree</name>
    <name type="synonym">Phanera variegata</name>
    <dbReference type="NCBI Taxonomy" id="167791"/>
    <lineage>
        <taxon>Eukaryota</taxon>
        <taxon>Viridiplantae</taxon>
        <taxon>Streptophyta</taxon>
        <taxon>Embryophyta</taxon>
        <taxon>Tracheophyta</taxon>
        <taxon>Spermatophyta</taxon>
        <taxon>Magnoliopsida</taxon>
        <taxon>eudicotyledons</taxon>
        <taxon>Gunneridae</taxon>
        <taxon>Pentapetalae</taxon>
        <taxon>rosids</taxon>
        <taxon>fabids</taxon>
        <taxon>Fabales</taxon>
        <taxon>Fabaceae</taxon>
        <taxon>Cercidoideae</taxon>
        <taxon>Cercideae</taxon>
        <taxon>Bauhiniinae</taxon>
        <taxon>Bauhinia</taxon>
    </lineage>
</organism>
<name>A0ACB9PG91_BAUVA</name>
<dbReference type="Proteomes" id="UP000828941">
    <property type="component" value="Chromosome 4"/>
</dbReference>
<evidence type="ECO:0000313" key="1">
    <source>
        <dbReference type="EMBL" id="KAI4346974.1"/>
    </source>
</evidence>
<protein>
    <submittedName>
        <fullName evidence="1">Uncharacterized protein</fullName>
    </submittedName>
</protein>
<sequence>MEMEKRSRQSNKPPVRVSTQVTKLNMEITEMNHPSHPHTLTLKPPGVPYHCSGCQELGFGPSYRCDYDDCRFILHDECANAPSTGVHRFFKNSHFKFYEQPPGSKTRVCDACGKDILGFVYHCPRTEYDLHPCCMKLKESISDNGAKITLKLCNKVPSNCLKCNSRNTFNGIAGWSYASRDGKYCYHVSCVKEMVVEKWKMGYFSAGESNRTQMLDYESQVAMTSTEMMQIGQGSIGRTVSKYIRIAKIMFKLIFSAIFGDPISAIAALVEAMVSN</sequence>